<evidence type="ECO:0000256" key="7">
    <source>
        <dbReference type="ARBA" id="ARBA00023242"/>
    </source>
</evidence>
<evidence type="ECO:0000256" key="4">
    <source>
        <dbReference type="ARBA" id="ARBA00009461"/>
    </source>
</evidence>
<dbReference type="GO" id="GO:0005737">
    <property type="term" value="C:cytoplasm"/>
    <property type="evidence" value="ECO:0007669"/>
    <property type="project" value="UniProtKB-SubCell"/>
</dbReference>
<evidence type="ECO:0000256" key="6">
    <source>
        <dbReference type="ARBA" id="ARBA00022490"/>
    </source>
</evidence>
<evidence type="ECO:0000313" key="9">
    <source>
        <dbReference type="EMBL" id="RKP30521.1"/>
    </source>
</evidence>
<comment type="similarity">
    <text evidence="4">Belongs to the RTC4 family.</text>
</comment>
<dbReference type="Pfam" id="PF14474">
    <property type="entry name" value="RTC4"/>
    <property type="match status" value="1"/>
</dbReference>
<evidence type="ECO:0000256" key="2">
    <source>
        <dbReference type="ARBA" id="ARBA00004123"/>
    </source>
</evidence>
<protein>
    <recommendedName>
        <fullName evidence="5">Restriction of telomere capping protein 4</fullName>
    </recommendedName>
</protein>
<gene>
    <name evidence="9" type="ORF">METBISCDRAFT_23253</name>
</gene>
<comment type="subcellular location">
    <subcellularLocation>
        <location evidence="3">Cytoplasm</location>
    </subcellularLocation>
    <subcellularLocation>
        <location evidence="2">Nucleus</location>
    </subcellularLocation>
</comment>
<dbReference type="PANTHER" id="PTHR41391:SF1">
    <property type="entry name" value="RESTRICTION OF TELOMERE CAPPING PROTEIN 4"/>
    <property type="match status" value="1"/>
</dbReference>
<accession>A0A4P9ZEC1</accession>
<dbReference type="InterPro" id="IPR028094">
    <property type="entry name" value="RTC4_C"/>
</dbReference>
<keyword evidence="10" id="KW-1185">Reference proteome</keyword>
<reference evidence="10" key="1">
    <citation type="journal article" date="2018" name="Nat. Microbiol.">
        <title>Leveraging single-cell genomics to expand the fungal tree of life.</title>
        <authorList>
            <person name="Ahrendt S.R."/>
            <person name="Quandt C.A."/>
            <person name="Ciobanu D."/>
            <person name="Clum A."/>
            <person name="Salamov A."/>
            <person name="Andreopoulos B."/>
            <person name="Cheng J.F."/>
            <person name="Woyke T."/>
            <person name="Pelin A."/>
            <person name="Henrissat B."/>
            <person name="Reynolds N.K."/>
            <person name="Benny G.L."/>
            <person name="Smith M.E."/>
            <person name="James T.Y."/>
            <person name="Grigoriev I.V."/>
        </authorList>
    </citation>
    <scope>NUCLEOTIDE SEQUENCE [LARGE SCALE GENOMIC DNA]</scope>
    <source>
        <strain evidence="10">Baker2002</strain>
    </source>
</reference>
<evidence type="ECO:0000256" key="3">
    <source>
        <dbReference type="ARBA" id="ARBA00004496"/>
    </source>
</evidence>
<sequence>MSNHTPDRISSKRRCSTLAMFENARRPRKKKGLSKPYVFKKKPLEKLIAIKPAEDANTPKTNFEELDELLKPRDFTNMLENAPVSLLPLLILQGDINSANAAPVRAKYASKTFPLPKSKQRLKLRVSALLPVVKRLLEGAEELSYHYTRASAQRKLLKNATMSSSEHWDVRWDEYVGGFYGFRRQAFISELIQAEYADLLPKIRNKTISYWSPDMFCMYVLANEIILRLIMEDMQLLKQETETVMKETADYGCHIADEQEFTDDLNLAEFQVL</sequence>
<keyword evidence="7" id="KW-0539">Nucleus</keyword>
<dbReference type="InterPro" id="IPR039024">
    <property type="entry name" value="RTC4"/>
</dbReference>
<name>A0A4P9ZEC1_9ASCO</name>
<evidence type="ECO:0000256" key="5">
    <source>
        <dbReference type="ARBA" id="ARBA00015162"/>
    </source>
</evidence>
<dbReference type="SMART" id="SM01312">
    <property type="entry name" value="RTC4"/>
    <property type="match status" value="1"/>
</dbReference>
<dbReference type="GO" id="GO:0005634">
    <property type="term" value="C:nucleus"/>
    <property type="evidence" value="ECO:0007669"/>
    <property type="project" value="UniProtKB-SubCell"/>
</dbReference>
<dbReference type="AlphaFoldDB" id="A0A4P9ZEC1"/>
<evidence type="ECO:0000259" key="8">
    <source>
        <dbReference type="SMART" id="SM01312"/>
    </source>
</evidence>
<evidence type="ECO:0000313" key="10">
    <source>
        <dbReference type="Proteomes" id="UP000268321"/>
    </source>
</evidence>
<dbReference type="Proteomes" id="UP000268321">
    <property type="component" value="Unassembled WGS sequence"/>
</dbReference>
<feature type="domain" description="Restriction of telomere capping protein 4 C-terminal" evidence="8">
    <location>
        <begin position="136"/>
        <end position="258"/>
    </location>
</feature>
<comment type="function">
    <text evidence="1">May be involved in a process influencing telomere capping.</text>
</comment>
<evidence type="ECO:0000256" key="1">
    <source>
        <dbReference type="ARBA" id="ARBA00002738"/>
    </source>
</evidence>
<dbReference type="EMBL" id="ML004457">
    <property type="protein sequence ID" value="RKP30521.1"/>
    <property type="molecule type" value="Genomic_DNA"/>
</dbReference>
<keyword evidence="6" id="KW-0963">Cytoplasm</keyword>
<organism evidence="9 10">
    <name type="scientific">Metschnikowia bicuspidata</name>
    <dbReference type="NCBI Taxonomy" id="27322"/>
    <lineage>
        <taxon>Eukaryota</taxon>
        <taxon>Fungi</taxon>
        <taxon>Dikarya</taxon>
        <taxon>Ascomycota</taxon>
        <taxon>Saccharomycotina</taxon>
        <taxon>Pichiomycetes</taxon>
        <taxon>Metschnikowiaceae</taxon>
        <taxon>Metschnikowia</taxon>
    </lineage>
</organism>
<proteinExistence type="inferred from homology"/>
<dbReference type="OrthoDB" id="128308at2759"/>
<dbReference type="PANTHER" id="PTHR41391">
    <property type="entry name" value="RESTRICTION OF TELOMERE CAPPING PROTEIN 4"/>
    <property type="match status" value="1"/>
</dbReference>